<evidence type="ECO:0000313" key="1">
    <source>
        <dbReference type="EMBL" id="PHH82844.1"/>
    </source>
</evidence>
<proteinExistence type="predicted"/>
<evidence type="ECO:0000313" key="2">
    <source>
        <dbReference type="Proteomes" id="UP000224854"/>
    </source>
</evidence>
<evidence type="ECO:0008006" key="3">
    <source>
        <dbReference type="Google" id="ProtNLM"/>
    </source>
</evidence>
<dbReference type="InterPro" id="IPR038883">
    <property type="entry name" value="AN11006-like"/>
</dbReference>
<sequence length="303" mass="33975">MSKRNSKASIIRIAPRASRIHTLESISNAPVRGPPDSEIDHEANTLSIASLTLDTPFLPLTQPRKKPANSPFPFLSLPSELRLKIYAYYFGGTDSVLDLGPYNYKRVHKFLGLMRVCAQIHSEATHFFYSTRIFRLFPVFPGRYFKSKKPLLARLRSTQRACLTVLELRLGPGWNAPPRGWTVNDTLGLKDCTAVHKLRVFVECDPSDNSFKGFRRAEGFYEGFCCSLLQDVIQGLPHLQTVEFDAWPSVNISGAMMGNLIDLVLELKHQIKWGPERGWRHDETAIALADLSAANAAQDSAGF</sequence>
<accession>A0A2C5ZTT6</accession>
<dbReference type="PANTHER" id="PTHR42085">
    <property type="entry name" value="F-BOX DOMAIN-CONTAINING PROTEIN"/>
    <property type="match status" value="1"/>
</dbReference>
<organism evidence="1 2">
    <name type="scientific">Ophiocordyceps australis</name>
    <dbReference type="NCBI Taxonomy" id="1399860"/>
    <lineage>
        <taxon>Eukaryota</taxon>
        <taxon>Fungi</taxon>
        <taxon>Dikarya</taxon>
        <taxon>Ascomycota</taxon>
        <taxon>Pezizomycotina</taxon>
        <taxon>Sordariomycetes</taxon>
        <taxon>Hypocreomycetidae</taxon>
        <taxon>Hypocreales</taxon>
        <taxon>Ophiocordycipitaceae</taxon>
        <taxon>Ophiocordyceps</taxon>
    </lineage>
</organism>
<dbReference type="AlphaFoldDB" id="A0A2C5ZTT6"/>
<dbReference type="EMBL" id="NJEU01000039">
    <property type="protein sequence ID" value="PHH82844.1"/>
    <property type="molecule type" value="Genomic_DNA"/>
</dbReference>
<protein>
    <recommendedName>
        <fullName evidence="3">F-box domain-containing protein</fullName>
    </recommendedName>
</protein>
<dbReference type="Proteomes" id="UP000224854">
    <property type="component" value="Unassembled WGS sequence"/>
</dbReference>
<dbReference type="OrthoDB" id="5372935at2759"/>
<comment type="caution">
    <text evidence="1">The sequence shown here is derived from an EMBL/GenBank/DDBJ whole genome shotgun (WGS) entry which is preliminary data.</text>
</comment>
<keyword evidence="2" id="KW-1185">Reference proteome</keyword>
<name>A0A2C5ZTT6_9HYPO</name>
<dbReference type="PANTHER" id="PTHR42085:SF2">
    <property type="entry name" value="F-BOX DOMAIN-CONTAINING PROTEIN"/>
    <property type="match status" value="1"/>
</dbReference>
<gene>
    <name evidence="1" type="ORF">CDD82_4577</name>
</gene>
<reference evidence="1 2" key="1">
    <citation type="submission" date="2017-06" db="EMBL/GenBank/DDBJ databases">
        <title>Ant-infecting Ophiocordyceps genomes reveal a high diversity of potential behavioral manipulation genes and a possible major role for enterotoxins.</title>
        <authorList>
            <person name="De Bekker C."/>
            <person name="Evans H.C."/>
            <person name="Brachmann A."/>
            <person name="Hughes D.P."/>
        </authorList>
    </citation>
    <scope>NUCLEOTIDE SEQUENCE [LARGE SCALE GENOMIC DNA]</scope>
    <source>
        <strain evidence="1 2">1348a</strain>
    </source>
</reference>